<evidence type="ECO:0000313" key="8">
    <source>
        <dbReference type="EMBL" id="MDY0405848.1"/>
    </source>
</evidence>
<dbReference type="PANTHER" id="PTHR33498">
    <property type="entry name" value="TRANSPOSASE FOR INSERTION SEQUENCE ELEMENT IS1557"/>
    <property type="match status" value="1"/>
</dbReference>
<reference evidence="7 11" key="1">
    <citation type="submission" date="2023-10" db="EMBL/GenBank/DDBJ databases">
        <title>179-bfca-hs.</title>
        <authorList>
            <person name="Miliotis G."/>
            <person name="Sengupta P."/>
            <person name="Hameed A."/>
            <person name="Chuvochina M."/>
            <person name="Mcdonagh F."/>
            <person name="Simpson A.C."/>
            <person name="Singh N.K."/>
            <person name="Rekha P.D."/>
            <person name="Raman K."/>
            <person name="Hugenholtz P."/>
            <person name="Venkateswaran K."/>
        </authorList>
    </citation>
    <scope>NUCLEOTIDE SEQUENCE [LARGE SCALE GENOMIC DNA]</scope>
    <source>
        <strain evidence="7 11">179-BFC-A-HS</strain>
    </source>
</reference>
<evidence type="ECO:0000313" key="10">
    <source>
        <dbReference type="EMBL" id="MDY0407124.1"/>
    </source>
</evidence>
<dbReference type="Proteomes" id="UP001228376">
    <property type="component" value="Unassembled WGS sequence"/>
</dbReference>
<evidence type="ECO:0000313" key="3">
    <source>
        <dbReference type="EMBL" id="MDY0404303.1"/>
    </source>
</evidence>
<evidence type="ECO:0000313" key="11">
    <source>
        <dbReference type="Proteomes" id="UP001228376"/>
    </source>
</evidence>
<dbReference type="InterPro" id="IPR002560">
    <property type="entry name" value="Transposase_DDE"/>
</dbReference>
<organism evidence="7 11">
    <name type="scientific">Tigheibacillus jepli</name>
    <dbReference type="NCBI Taxonomy" id="3035914"/>
    <lineage>
        <taxon>Bacteria</taxon>
        <taxon>Bacillati</taxon>
        <taxon>Bacillota</taxon>
        <taxon>Bacilli</taxon>
        <taxon>Bacillales</taxon>
        <taxon>Bacillaceae</taxon>
        <taxon>Tigheibacillus</taxon>
    </lineage>
</organism>
<evidence type="ECO:0000259" key="2">
    <source>
        <dbReference type="Pfam" id="PF01610"/>
    </source>
</evidence>
<proteinExistence type="predicted"/>
<dbReference type="EMBL" id="JAROCA020000001">
    <property type="protein sequence ID" value="MDY0406246.1"/>
    <property type="molecule type" value="Genomic_DNA"/>
</dbReference>
<keyword evidence="11" id="KW-1185">Reference proteome</keyword>
<dbReference type="EMBL" id="JAROCA020000001">
    <property type="protein sequence ID" value="MDY0404901.1"/>
    <property type="molecule type" value="Genomic_DNA"/>
</dbReference>
<evidence type="ECO:0000313" key="7">
    <source>
        <dbReference type="EMBL" id="MDY0404901.1"/>
    </source>
</evidence>
<dbReference type="Pfam" id="PF01610">
    <property type="entry name" value="DDE_Tnp_ISL3"/>
    <property type="match status" value="1"/>
</dbReference>
<evidence type="ECO:0000313" key="6">
    <source>
        <dbReference type="EMBL" id="MDY0404892.1"/>
    </source>
</evidence>
<dbReference type="EMBL" id="JAROCA020000003">
    <property type="protein sequence ID" value="MDY0407124.1"/>
    <property type="molecule type" value="Genomic_DNA"/>
</dbReference>
<dbReference type="EMBL" id="JAROCA020000001">
    <property type="protein sequence ID" value="MDY0404422.1"/>
    <property type="molecule type" value="Genomic_DNA"/>
</dbReference>
<dbReference type="RefSeq" id="WP_306068350.1">
    <property type="nucleotide sequence ID" value="NZ_JAROCA020000001.1"/>
</dbReference>
<feature type="coiled-coil region" evidence="1">
    <location>
        <begin position="268"/>
        <end position="299"/>
    </location>
</feature>
<evidence type="ECO:0000313" key="5">
    <source>
        <dbReference type="EMBL" id="MDY0404818.1"/>
    </source>
</evidence>
<dbReference type="EMBL" id="JAROCA020000001">
    <property type="protein sequence ID" value="MDY0404818.1"/>
    <property type="molecule type" value="Genomic_DNA"/>
</dbReference>
<dbReference type="InterPro" id="IPR047951">
    <property type="entry name" value="Transpos_ISL3"/>
</dbReference>
<feature type="domain" description="Transposase IS204/IS1001/IS1096/IS1165 DDE" evidence="2">
    <location>
        <begin position="159"/>
        <end position="396"/>
    </location>
</feature>
<evidence type="ECO:0000313" key="9">
    <source>
        <dbReference type="EMBL" id="MDY0406246.1"/>
    </source>
</evidence>
<dbReference type="NCBIfam" id="NF033550">
    <property type="entry name" value="transpos_ISL3"/>
    <property type="match status" value="1"/>
</dbReference>
<evidence type="ECO:0000313" key="4">
    <source>
        <dbReference type="EMBL" id="MDY0404422.1"/>
    </source>
</evidence>
<protein>
    <submittedName>
        <fullName evidence="7">ISL3 family transposase</fullName>
    </submittedName>
</protein>
<gene>
    <name evidence="3" type="ORF">P5G51_001725</name>
    <name evidence="4" type="ORF">P5G51_002430</name>
    <name evidence="5" type="ORF">P5G51_004850</name>
    <name evidence="6" type="ORF">P5G51_005300</name>
    <name evidence="7" type="ORF">P5G51_005365</name>
    <name evidence="8" type="ORF">P5G51_010980</name>
    <name evidence="9" type="ORF">P5G51_013365</name>
    <name evidence="10" type="ORF">P5G51_018880</name>
</gene>
<dbReference type="EMBL" id="JAROCA020000001">
    <property type="protein sequence ID" value="MDY0405848.1"/>
    <property type="molecule type" value="Genomic_DNA"/>
</dbReference>
<dbReference type="EMBL" id="JAROCA020000001">
    <property type="protein sequence ID" value="MDY0404892.1"/>
    <property type="molecule type" value="Genomic_DNA"/>
</dbReference>
<dbReference type="PANTHER" id="PTHR33498:SF1">
    <property type="entry name" value="TRANSPOSASE FOR INSERTION SEQUENCE ELEMENT IS1557"/>
    <property type="match status" value="1"/>
</dbReference>
<dbReference type="EMBL" id="JAROCA020000001">
    <property type="protein sequence ID" value="MDY0404303.1"/>
    <property type="molecule type" value="Genomic_DNA"/>
</dbReference>
<comment type="caution">
    <text evidence="7">The sequence shown here is derived from an EMBL/GenBank/DDBJ whole genome shotgun (WGS) entry which is preliminary data.</text>
</comment>
<keyword evidence="1" id="KW-0175">Coiled coil</keyword>
<evidence type="ECO:0000256" key="1">
    <source>
        <dbReference type="SAM" id="Coils"/>
    </source>
</evidence>
<name>A0ABU5CEZ6_9BACI</name>
<sequence>MLNHYTMTSDGKKMPFVISHQVEVPFGFPGAGLYRYLQLTNQGVHCPDCGFWTTKVHEYHPKQVIAGCHNDTPIIDHFNHRRFVCDVCHHTFMEPLPWLKPYQRITVIGRQALLHATADRTFKAVGEAFGRSGQNVRVHVLEDFSQQPELSERSTPLLIGIDEISLAKGKGKYRLVMYDLSIPWRPQLFVMHESRRKDEVIKLLQELPQPERVLAVAIDMWRGYKTAVQTVLPDATVVIDAFHVIQASTKALGEVRKVVQKSLSKEQRDALKRDKDLFAEDFEELTKEQKEQLKQWEKTSPELSQAMHIHQKLRALYRCDDLEEALDLLIDWEKKILDSSLEPFQELLKTVWNWLPEILNRFHYRISNAKTEGKNNQVRTMNQQGFGYSINSLKARMQIKEEKTALLKWRKYQDRCNRRLNQNESRIAS</sequence>
<accession>A0ABU5CEZ6</accession>